<reference evidence="3" key="1">
    <citation type="submission" date="2017-08" db="EMBL/GenBank/DDBJ databases">
        <title>A dynamic microbial community with high functional redundancy inhabits the cold, oxic subseafloor aquifer.</title>
        <authorList>
            <person name="Tully B.J."/>
            <person name="Wheat C.G."/>
            <person name="Glazer B.T."/>
            <person name="Huber J.A."/>
        </authorList>
    </citation>
    <scope>NUCLEOTIDE SEQUENCE [LARGE SCALE GENOMIC DNA]</scope>
</reference>
<dbReference type="CDD" id="cd19095">
    <property type="entry name" value="AKR_PA4992-like"/>
    <property type="match status" value="1"/>
</dbReference>
<protein>
    <submittedName>
        <fullName evidence="2">Aldo/keto reductase</fullName>
    </submittedName>
</protein>
<dbReference type="Gene3D" id="3.20.20.100">
    <property type="entry name" value="NADP-dependent oxidoreductase domain"/>
    <property type="match status" value="1"/>
</dbReference>
<dbReference type="SUPFAM" id="SSF51430">
    <property type="entry name" value="NAD(P)-linked oxidoreductase"/>
    <property type="match status" value="1"/>
</dbReference>
<dbReference type="GO" id="GO:0016491">
    <property type="term" value="F:oxidoreductase activity"/>
    <property type="evidence" value="ECO:0007669"/>
    <property type="project" value="InterPro"/>
</dbReference>
<dbReference type="InterPro" id="IPR023210">
    <property type="entry name" value="NADP_OxRdtase_dom"/>
</dbReference>
<dbReference type="PANTHER" id="PTHR43312:SF1">
    <property type="entry name" value="NADP-DEPENDENT OXIDOREDUCTASE DOMAIN-CONTAINING PROTEIN"/>
    <property type="match status" value="1"/>
</dbReference>
<dbReference type="AlphaFoldDB" id="A0A2A5CHR7"/>
<dbReference type="InterPro" id="IPR020471">
    <property type="entry name" value="AKR"/>
</dbReference>
<dbReference type="InterPro" id="IPR053135">
    <property type="entry name" value="AKR2_Oxidoreductase"/>
</dbReference>
<evidence type="ECO:0000259" key="1">
    <source>
        <dbReference type="Pfam" id="PF00248"/>
    </source>
</evidence>
<dbReference type="PANTHER" id="PTHR43312">
    <property type="entry name" value="D-THREO-ALDOSE 1-DEHYDROGENASE"/>
    <property type="match status" value="1"/>
</dbReference>
<comment type="caution">
    <text evidence="2">The sequence shown here is derived from an EMBL/GenBank/DDBJ whole genome shotgun (WGS) entry which is preliminary data.</text>
</comment>
<dbReference type="EMBL" id="NVWI01000001">
    <property type="protein sequence ID" value="PCJ43427.1"/>
    <property type="molecule type" value="Genomic_DNA"/>
</dbReference>
<accession>A0A2A5CHR7</accession>
<dbReference type="InterPro" id="IPR036812">
    <property type="entry name" value="NAD(P)_OxRdtase_dom_sf"/>
</dbReference>
<sequence>MSFLRPLGSSNLNVSALGLGSVKFGRNTGVKYPDSFTIPDDRAVLNLLIQSQELGINFIDTAPAYGNSEERIGALLPKRQDWIISTKVGEEFVNGESLFDFSTKQTQLSVERSLKRLNTDYLDIVLIHSDGQDKKILLESSCLETLRKLQESGLIRAIGMSTKTIAGGMLAVDLLDIVMLTYNLEQQDQEVVDYAQQHNKGILVKKGLMSGHVKKSGKELVSESMALIFSQAAIGSMIVGTINPEHLAQNVKIAKSLLQESIK</sequence>
<feature type="domain" description="NADP-dependent oxidoreductase" evidence="1">
    <location>
        <begin position="17"/>
        <end position="216"/>
    </location>
</feature>
<organism evidence="2 3">
    <name type="scientific">SAR86 cluster bacterium</name>
    <dbReference type="NCBI Taxonomy" id="2030880"/>
    <lineage>
        <taxon>Bacteria</taxon>
        <taxon>Pseudomonadati</taxon>
        <taxon>Pseudomonadota</taxon>
        <taxon>Gammaproteobacteria</taxon>
        <taxon>SAR86 cluster</taxon>
    </lineage>
</organism>
<evidence type="ECO:0000313" key="3">
    <source>
        <dbReference type="Proteomes" id="UP000228987"/>
    </source>
</evidence>
<proteinExistence type="predicted"/>
<dbReference type="PRINTS" id="PR00069">
    <property type="entry name" value="ALDKETRDTASE"/>
</dbReference>
<dbReference type="Pfam" id="PF00248">
    <property type="entry name" value="Aldo_ket_red"/>
    <property type="match status" value="1"/>
</dbReference>
<name>A0A2A5CHR7_9GAMM</name>
<gene>
    <name evidence="2" type="ORF">COA71_00710</name>
</gene>
<dbReference type="Proteomes" id="UP000228987">
    <property type="component" value="Unassembled WGS sequence"/>
</dbReference>
<evidence type="ECO:0000313" key="2">
    <source>
        <dbReference type="EMBL" id="PCJ43427.1"/>
    </source>
</evidence>